<dbReference type="Pfam" id="PF04176">
    <property type="entry name" value="TIP41"/>
    <property type="match status" value="1"/>
</dbReference>
<reference evidence="2 3" key="1">
    <citation type="journal article" date="2024" name="Nat. Commun.">
        <title>Phylogenomics reveals the evolutionary origins of lichenization in chlorophyte algae.</title>
        <authorList>
            <person name="Puginier C."/>
            <person name="Libourel C."/>
            <person name="Otte J."/>
            <person name="Skaloud P."/>
            <person name="Haon M."/>
            <person name="Grisel S."/>
            <person name="Petersen M."/>
            <person name="Berrin J.G."/>
            <person name="Delaux P.M."/>
            <person name="Dal Grande F."/>
            <person name="Keller J."/>
        </authorList>
    </citation>
    <scope>NUCLEOTIDE SEQUENCE [LARGE SCALE GENOMIC DNA]</scope>
    <source>
        <strain evidence="2 3">SAG 216-7</strain>
    </source>
</reference>
<evidence type="ECO:0000313" key="2">
    <source>
        <dbReference type="EMBL" id="KAK9905561.1"/>
    </source>
</evidence>
<comment type="similarity">
    <text evidence="1">Belongs to the TIP41 family.</text>
</comment>
<dbReference type="PANTHER" id="PTHR21021:SF16">
    <property type="entry name" value="TIP41-LIKE PROTEIN"/>
    <property type="match status" value="1"/>
</dbReference>
<dbReference type="InterPro" id="IPR007303">
    <property type="entry name" value="TIP41-like"/>
</dbReference>
<sequence>MNRRTSGTLDEPAIKAAGSRILDNNSGVLHKGWRIETRKAPISKDAELDAYKAHLDGAKNVPEQLFGDSFLRLSHEASGVCLEFTALDALHTWRKDDRPPVRVGAAQDWLKARQKDVEASGAVSFEYDWTYTTSYKGTLRTDSNGDASVSGRKAEWVSSSEQMDRSLLMARDPILYFDEVPLYESELDDNGASQLGVKVRVMPECCFVLLRFWLRVDRVLVRLYETRFLADFRAGPGQPHVTREVRCCEGTFESLHAAGAPPDGPAYKDADSTSTALQAAAPIGVTEFHTEKLLLSGSAVL</sequence>
<dbReference type="Proteomes" id="UP001491310">
    <property type="component" value="Unassembled WGS sequence"/>
</dbReference>
<comment type="caution">
    <text evidence="2">The sequence shown here is derived from an EMBL/GenBank/DDBJ whole genome shotgun (WGS) entry which is preliminary data.</text>
</comment>
<gene>
    <name evidence="2" type="ORF">WJX75_002129</name>
</gene>
<evidence type="ECO:0000256" key="1">
    <source>
        <dbReference type="ARBA" id="ARBA00006658"/>
    </source>
</evidence>
<dbReference type="EMBL" id="JALJOT010000011">
    <property type="protein sequence ID" value="KAK9905561.1"/>
    <property type="molecule type" value="Genomic_DNA"/>
</dbReference>
<accession>A0ABR2YHK0</accession>
<evidence type="ECO:0008006" key="4">
    <source>
        <dbReference type="Google" id="ProtNLM"/>
    </source>
</evidence>
<keyword evidence="3" id="KW-1185">Reference proteome</keyword>
<protein>
    <recommendedName>
        <fullName evidence="4">TIP41-domain-containing protein</fullName>
    </recommendedName>
</protein>
<dbReference type="InterPro" id="IPR051330">
    <property type="entry name" value="Phosphatase_reg/MetRdx"/>
</dbReference>
<organism evidence="2 3">
    <name type="scientific">Coccomyxa subellipsoidea</name>
    <dbReference type="NCBI Taxonomy" id="248742"/>
    <lineage>
        <taxon>Eukaryota</taxon>
        <taxon>Viridiplantae</taxon>
        <taxon>Chlorophyta</taxon>
        <taxon>core chlorophytes</taxon>
        <taxon>Trebouxiophyceae</taxon>
        <taxon>Trebouxiophyceae incertae sedis</taxon>
        <taxon>Coccomyxaceae</taxon>
        <taxon>Coccomyxa</taxon>
    </lineage>
</organism>
<proteinExistence type="inferred from homology"/>
<dbReference type="PANTHER" id="PTHR21021">
    <property type="entry name" value="GAF/PUTATIVE CYTOSKELETAL PROTEIN"/>
    <property type="match status" value="1"/>
</dbReference>
<name>A0ABR2YHK0_9CHLO</name>
<evidence type="ECO:0000313" key="3">
    <source>
        <dbReference type="Proteomes" id="UP001491310"/>
    </source>
</evidence>